<proteinExistence type="predicted"/>
<keyword evidence="2" id="KW-1185">Reference proteome</keyword>
<dbReference type="InterPro" id="IPR052996">
    <property type="entry name" value="Carb_Metab_Mutarotase"/>
</dbReference>
<dbReference type="InterPro" id="IPR008000">
    <property type="entry name" value="Rham/fucose_mutarotase"/>
</dbReference>
<dbReference type="KEGG" id="fls:GLV81_12925"/>
<dbReference type="PANTHER" id="PTHR43239:SF1">
    <property type="entry name" value="UPF0734 PROTEIN DDB_G0273871_DDB_G0273177"/>
    <property type="match status" value="1"/>
</dbReference>
<dbReference type="RefSeq" id="WP_157479231.1">
    <property type="nucleotide sequence ID" value="NZ_CP046566.1"/>
</dbReference>
<dbReference type="EC" id="5.1.3.32" evidence="1"/>
<accession>A0A6I6GMH8</accession>
<dbReference type="EMBL" id="CP046566">
    <property type="protein sequence ID" value="QGW28878.1"/>
    <property type="molecule type" value="Genomic_DNA"/>
</dbReference>
<organism evidence="1 2">
    <name type="scientific">Phnomibacter ginsenosidimutans</name>
    <dbReference type="NCBI Taxonomy" id="2676868"/>
    <lineage>
        <taxon>Bacteria</taxon>
        <taxon>Pseudomonadati</taxon>
        <taxon>Bacteroidota</taxon>
        <taxon>Chitinophagia</taxon>
        <taxon>Chitinophagales</taxon>
        <taxon>Chitinophagaceae</taxon>
        <taxon>Phnomibacter</taxon>
    </lineage>
</organism>
<protein>
    <submittedName>
        <fullName evidence="1">L-rhamnose mutarotase</fullName>
        <ecNumber evidence="1">5.1.3.32</ecNumber>
    </submittedName>
</protein>
<sequence>MKRYCLAVDLKNDAALIAEYEQYHQRIWPEIQASIVSAGIVSMEIYRIENRLFMIMETNDDFSFAAKAAADAANEKVQEWETLMWQYQQALPTAKPGEKWLLMHKIFDLNTAL</sequence>
<dbReference type="AlphaFoldDB" id="A0A6I6GMH8"/>
<gene>
    <name evidence="1" type="ORF">GLV81_12925</name>
</gene>
<dbReference type="GO" id="GO:0062192">
    <property type="term" value="F:L-rhamnose mutarotase activity"/>
    <property type="evidence" value="ECO:0007669"/>
    <property type="project" value="UniProtKB-EC"/>
</dbReference>
<name>A0A6I6GMH8_9BACT</name>
<evidence type="ECO:0000313" key="1">
    <source>
        <dbReference type="EMBL" id="QGW28878.1"/>
    </source>
</evidence>
<dbReference type="SUPFAM" id="SSF54909">
    <property type="entry name" value="Dimeric alpha+beta barrel"/>
    <property type="match status" value="1"/>
</dbReference>
<dbReference type="Gene3D" id="3.30.70.100">
    <property type="match status" value="1"/>
</dbReference>
<evidence type="ECO:0000313" key="2">
    <source>
        <dbReference type="Proteomes" id="UP000426027"/>
    </source>
</evidence>
<dbReference type="InterPro" id="IPR011008">
    <property type="entry name" value="Dimeric_a/b-barrel"/>
</dbReference>
<reference evidence="1 2" key="1">
    <citation type="submission" date="2019-11" db="EMBL/GenBank/DDBJ databases">
        <authorList>
            <person name="Im W.T."/>
        </authorList>
    </citation>
    <scope>NUCLEOTIDE SEQUENCE [LARGE SCALE GENOMIC DNA]</scope>
    <source>
        <strain evidence="1 2">SB-02</strain>
    </source>
</reference>
<dbReference type="PANTHER" id="PTHR43239">
    <property type="entry name" value="UPF0734 PROTEIN DDB_G0273871/DDB_G0273177"/>
    <property type="match status" value="1"/>
</dbReference>
<dbReference type="Pfam" id="PF05336">
    <property type="entry name" value="rhaM"/>
    <property type="match status" value="1"/>
</dbReference>
<keyword evidence="1" id="KW-0413">Isomerase</keyword>
<dbReference type="Proteomes" id="UP000426027">
    <property type="component" value="Chromosome"/>
</dbReference>